<comment type="caution">
    <text evidence="4">The sequence shown here is derived from an EMBL/GenBank/DDBJ whole genome shotgun (WGS) entry which is preliminary data.</text>
</comment>
<name>A0AAV0B6U6_PHAPC</name>
<evidence type="ECO:0000313" key="4">
    <source>
        <dbReference type="EMBL" id="CAH7682647.1"/>
    </source>
</evidence>
<dbReference type="GO" id="GO:0005385">
    <property type="term" value="F:zinc ion transmembrane transporter activity"/>
    <property type="evidence" value="ECO:0007669"/>
    <property type="project" value="TreeGrafter"/>
</dbReference>
<dbReference type="EMBL" id="CALTRL010004204">
    <property type="protein sequence ID" value="CAH7682647.1"/>
    <property type="molecule type" value="Genomic_DNA"/>
</dbReference>
<evidence type="ECO:0000313" key="5">
    <source>
        <dbReference type="Proteomes" id="UP001153365"/>
    </source>
</evidence>
<evidence type="ECO:0000256" key="2">
    <source>
        <dbReference type="ARBA" id="ARBA00022833"/>
    </source>
</evidence>
<sequence>ILLQGTPSTVDMARVQEAILAVEGVLQCVLLIKLHIWSLSESKLVASVHVLIENKNDFVEVSQHILKCLHCHGIHS</sequence>
<keyword evidence="5" id="KW-1185">Reference proteome</keyword>
<dbReference type="Pfam" id="PF16916">
    <property type="entry name" value="ZT_dimer"/>
    <property type="match status" value="1"/>
</dbReference>
<dbReference type="PANTHER" id="PTHR45820:SF4">
    <property type="entry name" value="ZINC TRANSPORTER 63C, ISOFORM F"/>
    <property type="match status" value="1"/>
</dbReference>
<dbReference type="PANTHER" id="PTHR45820">
    <property type="entry name" value="FI23527P1"/>
    <property type="match status" value="1"/>
</dbReference>
<dbReference type="Proteomes" id="UP001153365">
    <property type="component" value="Unassembled WGS sequence"/>
</dbReference>
<proteinExistence type="inferred from homology"/>
<evidence type="ECO:0000256" key="1">
    <source>
        <dbReference type="ARBA" id="ARBA00008873"/>
    </source>
</evidence>
<gene>
    <name evidence="4" type="ORF">PPACK8108_LOCUS15680</name>
</gene>
<dbReference type="GO" id="GO:0006882">
    <property type="term" value="P:intracellular zinc ion homeostasis"/>
    <property type="evidence" value="ECO:0007669"/>
    <property type="project" value="TreeGrafter"/>
</dbReference>
<reference evidence="4" key="1">
    <citation type="submission" date="2022-06" db="EMBL/GenBank/DDBJ databases">
        <authorList>
            <consortium name="SYNGENTA / RWTH Aachen University"/>
        </authorList>
    </citation>
    <scope>NUCLEOTIDE SEQUENCE</scope>
</reference>
<evidence type="ECO:0000259" key="3">
    <source>
        <dbReference type="Pfam" id="PF16916"/>
    </source>
</evidence>
<dbReference type="GO" id="GO:0016020">
    <property type="term" value="C:membrane"/>
    <property type="evidence" value="ECO:0007669"/>
    <property type="project" value="TreeGrafter"/>
</dbReference>
<organism evidence="4 5">
    <name type="scientific">Phakopsora pachyrhizi</name>
    <name type="common">Asian soybean rust disease fungus</name>
    <dbReference type="NCBI Taxonomy" id="170000"/>
    <lineage>
        <taxon>Eukaryota</taxon>
        <taxon>Fungi</taxon>
        <taxon>Dikarya</taxon>
        <taxon>Basidiomycota</taxon>
        <taxon>Pucciniomycotina</taxon>
        <taxon>Pucciniomycetes</taxon>
        <taxon>Pucciniales</taxon>
        <taxon>Phakopsoraceae</taxon>
        <taxon>Phakopsora</taxon>
    </lineage>
</organism>
<dbReference type="InterPro" id="IPR027470">
    <property type="entry name" value="Cation_efflux_CTD"/>
</dbReference>
<comment type="similarity">
    <text evidence="1">Belongs to the cation diffusion facilitator (CDF) transporter (TC 2.A.4) family. SLC30A subfamily.</text>
</comment>
<protein>
    <recommendedName>
        <fullName evidence="3">Cation efflux protein cytoplasmic domain-containing protein</fullName>
    </recommendedName>
</protein>
<feature type="domain" description="Cation efflux protein cytoplasmic" evidence="3">
    <location>
        <begin position="7"/>
        <end position="56"/>
    </location>
</feature>
<dbReference type="AlphaFoldDB" id="A0AAV0B6U6"/>
<keyword evidence="2" id="KW-0862">Zinc</keyword>
<feature type="non-terminal residue" evidence="4">
    <location>
        <position position="76"/>
    </location>
</feature>
<accession>A0AAV0B6U6</accession>
<feature type="non-terminal residue" evidence="4">
    <location>
        <position position="1"/>
    </location>
</feature>